<evidence type="ECO:0000313" key="4">
    <source>
        <dbReference type="Proteomes" id="UP000197904"/>
    </source>
</evidence>
<proteinExistence type="predicted"/>
<dbReference type="GO" id="GO:0016747">
    <property type="term" value="F:acyltransferase activity, transferring groups other than amino-acyl groups"/>
    <property type="evidence" value="ECO:0007669"/>
    <property type="project" value="InterPro"/>
</dbReference>
<feature type="transmembrane region" description="Helical" evidence="1">
    <location>
        <begin position="140"/>
        <end position="167"/>
    </location>
</feature>
<feature type="domain" description="Acyltransferase 3" evidence="2">
    <location>
        <begin position="20"/>
        <end position="339"/>
    </location>
</feature>
<accession>A0A246KT23</accession>
<dbReference type="GO" id="GO:0016020">
    <property type="term" value="C:membrane"/>
    <property type="evidence" value="ECO:0007669"/>
    <property type="project" value="TreeGrafter"/>
</dbReference>
<evidence type="ECO:0000313" key="3">
    <source>
        <dbReference type="EMBL" id="OWR27013.1"/>
    </source>
</evidence>
<comment type="caution">
    <text evidence="3">The sequence shown here is derived from an EMBL/GenBank/DDBJ whole genome shotgun (WGS) entry which is preliminary data.</text>
</comment>
<feature type="transmembrane region" description="Helical" evidence="1">
    <location>
        <begin position="174"/>
        <end position="193"/>
    </location>
</feature>
<feature type="transmembrane region" description="Helical" evidence="1">
    <location>
        <begin position="21"/>
        <end position="40"/>
    </location>
</feature>
<keyword evidence="1" id="KW-0812">Transmembrane</keyword>
<evidence type="ECO:0000256" key="1">
    <source>
        <dbReference type="SAM" id="Phobius"/>
    </source>
</evidence>
<dbReference type="GO" id="GO:0000271">
    <property type="term" value="P:polysaccharide biosynthetic process"/>
    <property type="evidence" value="ECO:0007669"/>
    <property type="project" value="TreeGrafter"/>
</dbReference>
<feature type="transmembrane region" description="Helical" evidence="1">
    <location>
        <begin position="199"/>
        <end position="219"/>
    </location>
</feature>
<reference evidence="3 4" key="1">
    <citation type="submission" date="2017-06" db="EMBL/GenBank/DDBJ databases">
        <authorList>
            <person name="Kim H.J."/>
            <person name="Triplett B.A."/>
        </authorList>
    </citation>
    <scope>NUCLEOTIDE SEQUENCE [LARGE SCALE GENOMIC DNA]</scope>
    <source>
        <strain evidence="3 4">S18795</strain>
    </source>
</reference>
<keyword evidence="1" id="KW-0472">Membrane</keyword>
<sequence length="367" mass="39587">MRGSRGEKMSQHASPHRFLSLQVLRGVAALAVVVFHLRGVEIKYLPGEAILDGIGRYADAGVDLFFVLSGFVMTTLTAGREGGIAAAGTFLARRAWRVLPPYWIFTTLVVVLMALVPTMVNSSYHDQSILASYLLIPHQQLPVLTVGWTLVHEAYFYLMFAVAIAFVPARALTTFLLGWAALIGAAHLFAPAATSPAHVLVINPLTFEFIAGALLGLHWRYLPRSLGWPLALGGGALAVAAASLLPTEGPSIMPVWTRVMLFGTASALLVAGAVLIEARARRAPPSSLILLGDTSYALYLSHIFVISVAGRLWSMLLPTGAWWNHGLFVAATLLACCVVGYLVHRVVERPLLLLPQRMAQRGLSRPA</sequence>
<protein>
    <submittedName>
        <fullName evidence="3">Acyltransferase</fullName>
    </submittedName>
</protein>
<dbReference type="PANTHER" id="PTHR23028:SF53">
    <property type="entry name" value="ACYL_TRANSF_3 DOMAIN-CONTAINING PROTEIN"/>
    <property type="match status" value="1"/>
</dbReference>
<dbReference type="Proteomes" id="UP000197904">
    <property type="component" value="Unassembled WGS sequence"/>
</dbReference>
<keyword evidence="1" id="KW-1133">Transmembrane helix</keyword>
<feature type="transmembrane region" description="Helical" evidence="1">
    <location>
        <begin position="256"/>
        <end position="276"/>
    </location>
</feature>
<evidence type="ECO:0000259" key="2">
    <source>
        <dbReference type="Pfam" id="PF01757"/>
    </source>
</evidence>
<dbReference type="PANTHER" id="PTHR23028">
    <property type="entry name" value="ACETYLTRANSFERASE"/>
    <property type="match status" value="1"/>
</dbReference>
<gene>
    <name evidence="3" type="ORF">CEE55_20765</name>
</gene>
<feature type="transmembrane region" description="Helical" evidence="1">
    <location>
        <begin position="100"/>
        <end position="120"/>
    </location>
</feature>
<keyword evidence="3" id="KW-0808">Transferase</keyword>
<feature type="transmembrane region" description="Helical" evidence="1">
    <location>
        <begin position="322"/>
        <end position="343"/>
    </location>
</feature>
<dbReference type="InterPro" id="IPR050879">
    <property type="entry name" value="Acyltransferase_3"/>
</dbReference>
<keyword evidence="3" id="KW-0012">Acyltransferase</keyword>
<dbReference type="Pfam" id="PF01757">
    <property type="entry name" value="Acyl_transf_3"/>
    <property type="match status" value="1"/>
</dbReference>
<feature type="transmembrane region" description="Helical" evidence="1">
    <location>
        <begin position="226"/>
        <end position="244"/>
    </location>
</feature>
<dbReference type="AlphaFoldDB" id="A0A246KT23"/>
<dbReference type="EMBL" id="NIXP01000145">
    <property type="protein sequence ID" value="OWR27013.1"/>
    <property type="molecule type" value="Genomic_DNA"/>
</dbReference>
<name>A0A246KT23_9GAMM</name>
<dbReference type="InterPro" id="IPR002656">
    <property type="entry name" value="Acyl_transf_3_dom"/>
</dbReference>
<organism evidence="3 4">
    <name type="scientific">Stenotrophomonas pavanii</name>
    <dbReference type="NCBI Taxonomy" id="487698"/>
    <lineage>
        <taxon>Bacteria</taxon>
        <taxon>Pseudomonadati</taxon>
        <taxon>Pseudomonadota</taxon>
        <taxon>Gammaproteobacteria</taxon>
        <taxon>Lysobacterales</taxon>
        <taxon>Lysobacteraceae</taxon>
        <taxon>Stenotrophomonas</taxon>
    </lineage>
</organism>
<feature type="transmembrane region" description="Helical" evidence="1">
    <location>
        <begin position="60"/>
        <end position="79"/>
    </location>
</feature>